<dbReference type="PANTHER" id="PTHR37512">
    <property type="entry name" value="TRIFUNCTIONAL NAD BIOSYNTHESIS/REGULATOR PROTEIN NADR"/>
    <property type="match status" value="1"/>
</dbReference>
<dbReference type="Gene3D" id="3.40.50.620">
    <property type="entry name" value="HUPs"/>
    <property type="match status" value="1"/>
</dbReference>
<reference evidence="3 4" key="1">
    <citation type="submission" date="2019-05" db="EMBL/GenBank/DDBJ databases">
        <title>Verrucobacter flavum gen. nov., sp. nov. a new member of the family Verrucomicrobiaceae.</title>
        <authorList>
            <person name="Szuroczki S."/>
            <person name="Abbaszade G."/>
            <person name="Szabo A."/>
            <person name="Felfoldi T."/>
            <person name="Schumann P."/>
            <person name="Boka K."/>
            <person name="Keki Z."/>
            <person name="Toumi M."/>
            <person name="Toth E."/>
        </authorList>
    </citation>
    <scope>NUCLEOTIDE SEQUENCE [LARGE SCALE GENOMIC DNA]</scope>
    <source>
        <strain evidence="3 4">MG-N-17</strain>
    </source>
</reference>
<name>A0A5R8KFC9_9BACT</name>
<protein>
    <submittedName>
        <fullName evidence="3">ATPase</fullName>
    </submittedName>
</protein>
<dbReference type="Proteomes" id="UP000306196">
    <property type="component" value="Unassembled WGS sequence"/>
</dbReference>
<dbReference type="SUPFAM" id="SSF52540">
    <property type="entry name" value="P-loop containing nucleoside triphosphate hydrolases"/>
    <property type="match status" value="1"/>
</dbReference>
<feature type="domain" description="NadR/Ttd14 AAA" evidence="2">
    <location>
        <begin position="183"/>
        <end position="336"/>
    </location>
</feature>
<dbReference type="InterPro" id="IPR038727">
    <property type="entry name" value="NadR/Ttd14_AAA_dom"/>
</dbReference>
<dbReference type="Pfam" id="PF13521">
    <property type="entry name" value="AAA_28"/>
    <property type="match status" value="1"/>
</dbReference>
<dbReference type="Gene3D" id="3.40.50.300">
    <property type="entry name" value="P-loop containing nucleotide triphosphate hydrolases"/>
    <property type="match status" value="1"/>
</dbReference>
<dbReference type="Pfam" id="PF01467">
    <property type="entry name" value="CTP_transf_like"/>
    <property type="match status" value="1"/>
</dbReference>
<dbReference type="GO" id="GO:0003824">
    <property type="term" value="F:catalytic activity"/>
    <property type="evidence" value="ECO:0007669"/>
    <property type="project" value="InterPro"/>
</dbReference>
<sequence>MNQSFQCGLVVGKFSPLHLGHESLIKRALDSCQQVVVISYSKPEFAGCESHRRDQWFAARYPTVKHLAVTDERLQSWTNVPLAKIPDNDAAEIVHRRFCGFLCLEVLQVQVDAVFTSETYGEGFAHELTTYFRERGISSLNVKHIMVDLERATWPISGTRVRQSIHDMRDWLSPEIYATFVKKVCFLGGESTGKSTLAAQLAKVYNTLHVAEYGRELWEQQSGTLHYDDLLKIARTQTAREDLATRKASEFLFCDTSPLTTLFYSRSLFGRADPLIESFAQRPYDHTFLCAPDFQFDQDGTRRDAEFRVHQHAWYLDQLNARGIEHTLLTGTLESRINQVKTILTHHTNPTPIRNTSPT</sequence>
<dbReference type="InterPro" id="IPR014729">
    <property type="entry name" value="Rossmann-like_a/b/a_fold"/>
</dbReference>
<dbReference type="OrthoDB" id="9802794at2"/>
<dbReference type="InterPro" id="IPR004821">
    <property type="entry name" value="Cyt_trans-like"/>
</dbReference>
<evidence type="ECO:0000313" key="3">
    <source>
        <dbReference type="EMBL" id="TLD70971.1"/>
    </source>
</evidence>
<dbReference type="NCBIfam" id="TIGR00125">
    <property type="entry name" value="cyt_tran_rel"/>
    <property type="match status" value="1"/>
</dbReference>
<evidence type="ECO:0000259" key="1">
    <source>
        <dbReference type="Pfam" id="PF01467"/>
    </source>
</evidence>
<organism evidence="3 4">
    <name type="scientific">Phragmitibacter flavus</name>
    <dbReference type="NCBI Taxonomy" id="2576071"/>
    <lineage>
        <taxon>Bacteria</taxon>
        <taxon>Pseudomonadati</taxon>
        <taxon>Verrucomicrobiota</taxon>
        <taxon>Verrucomicrobiia</taxon>
        <taxon>Verrucomicrobiales</taxon>
        <taxon>Verrucomicrobiaceae</taxon>
        <taxon>Phragmitibacter</taxon>
    </lineage>
</organism>
<keyword evidence="4" id="KW-1185">Reference proteome</keyword>
<proteinExistence type="predicted"/>
<comment type="caution">
    <text evidence="3">The sequence shown here is derived from an EMBL/GenBank/DDBJ whole genome shotgun (WGS) entry which is preliminary data.</text>
</comment>
<evidence type="ECO:0000313" key="4">
    <source>
        <dbReference type="Proteomes" id="UP000306196"/>
    </source>
</evidence>
<dbReference type="SUPFAM" id="SSF52374">
    <property type="entry name" value="Nucleotidylyl transferase"/>
    <property type="match status" value="1"/>
</dbReference>
<gene>
    <name evidence="3" type="ORF">FEM03_08610</name>
</gene>
<dbReference type="InterPro" id="IPR027417">
    <property type="entry name" value="P-loop_NTPase"/>
</dbReference>
<evidence type="ECO:0000259" key="2">
    <source>
        <dbReference type="Pfam" id="PF13521"/>
    </source>
</evidence>
<accession>A0A5R8KFC9</accession>
<dbReference type="AlphaFoldDB" id="A0A5R8KFC9"/>
<dbReference type="EMBL" id="VAUV01000006">
    <property type="protein sequence ID" value="TLD70971.1"/>
    <property type="molecule type" value="Genomic_DNA"/>
</dbReference>
<feature type="domain" description="Cytidyltransferase-like" evidence="1">
    <location>
        <begin position="9"/>
        <end position="163"/>
    </location>
</feature>
<dbReference type="PANTHER" id="PTHR37512:SF1">
    <property type="entry name" value="NADR_TTD14 AAA DOMAIN-CONTAINING PROTEIN"/>
    <property type="match status" value="1"/>
</dbReference>
<dbReference type="InterPro" id="IPR052735">
    <property type="entry name" value="NAD_biosynth-regulator"/>
</dbReference>